<evidence type="ECO:0000313" key="2">
    <source>
        <dbReference type="EMBL" id="ENO97120.1"/>
    </source>
</evidence>
<dbReference type="RefSeq" id="WP_004362254.1">
    <property type="nucleotide sequence ID" value="NZ_AMXF01000063.1"/>
</dbReference>
<dbReference type="EMBL" id="AMXF01000063">
    <property type="protein sequence ID" value="ENO97120.1"/>
    <property type="molecule type" value="Genomic_DNA"/>
</dbReference>
<gene>
    <name evidence="2" type="ORF">C667_10410</name>
</gene>
<sequence>MKIRQAMSWEWDAIAGIAAAFVAIVLHLLHIVDETVVLPILLALVGLLFINFMRHSRNNELTAEQVERMGHTVDRLQAALERPGLALIGPRQLQTAYHRFLLAMSGDSIWFNVCLSMYRTPALFDALLRPAIDNPAVGSIQFVLDESQRELWDSTIAPQIAACAGHARVRPPRWCRLERTLSFILADSQHSGACEALLSFWGEPFMAQATGRDVPRFVFHVHQHSELLSHLLELEGCSAHFRSRTQ</sequence>
<accession>N6YZT0</accession>
<dbReference type="OrthoDB" id="8524788at2"/>
<dbReference type="AlphaFoldDB" id="N6YZT0"/>
<dbReference type="Proteomes" id="UP000013047">
    <property type="component" value="Unassembled WGS sequence"/>
</dbReference>
<name>N6YZT0_9RHOO</name>
<feature type="transmembrane region" description="Helical" evidence="1">
    <location>
        <begin position="12"/>
        <end position="30"/>
    </location>
</feature>
<reference evidence="2 3" key="1">
    <citation type="submission" date="2012-09" db="EMBL/GenBank/DDBJ databases">
        <title>Draft Genome Sequences of 6 Strains from Genus Thauera.</title>
        <authorList>
            <person name="Liu B."/>
            <person name="Shapleigh J.P."/>
            <person name="Frostegard A.H."/>
        </authorList>
    </citation>
    <scope>NUCLEOTIDE SEQUENCE [LARGE SCALE GENOMIC DNA]</scope>
    <source>
        <strain evidence="2 3">B4P</strain>
    </source>
</reference>
<keyword evidence="1" id="KW-0472">Membrane</keyword>
<organism evidence="2 3">
    <name type="scientific">Thauera phenylacetica B4P</name>
    <dbReference type="NCBI Taxonomy" id="1234382"/>
    <lineage>
        <taxon>Bacteria</taxon>
        <taxon>Pseudomonadati</taxon>
        <taxon>Pseudomonadota</taxon>
        <taxon>Betaproteobacteria</taxon>
        <taxon>Rhodocyclales</taxon>
        <taxon>Zoogloeaceae</taxon>
        <taxon>Thauera</taxon>
    </lineage>
</organism>
<keyword evidence="1" id="KW-1133">Transmembrane helix</keyword>
<keyword evidence="1" id="KW-0812">Transmembrane</keyword>
<feature type="transmembrane region" description="Helical" evidence="1">
    <location>
        <begin position="36"/>
        <end position="53"/>
    </location>
</feature>
<proteinExistence type="predicted"/>
<evidence type="ECO:0000256" key="1">
    <source>
        <dbReference type="SAM" id="Phobius"/>
    </source>
</evidence>
<comment type="caution">
    <text evidence="2">The sequence shown here is derived from an EMBL/GenBank/DDBJ whole genome shotgun (WGS) entry which is preliminary data.</text>
</comment>
<evidence type="ECO:0000313" key="3">
    <source>
        <dbReference type="Proteomes" id="UP000013047"/>
    </source>
</evidence>
<protein>
    <submittedName>
        <fullName evidence="2">Uncharacterized protein</fullName>
    </submittedName>
</protein>
<keyword evidence="3" id="KW-1185">Reference proteome</keyword>